<accession>A0ABX2IBG5</accession>
<dbReference type="InterPro" id="IPR048395">
    <property type="entry name" value="Glyco_hydro_31_C"/>
</dbReference>
<dbReference type="Pfam" id="PF01055">
    <property type="entry name" value="Glyco_hydro_31_2nd"/>
    <property type="match status" value="1"/>
</dbReference>
<evidence type="ECO:0000256" key="4">
    <source>
        <dbReference type="RuleBase" id="RU361185"/>
    </source>
</evidence>
<dbReference type="CDD" id="cd06592">
    <property type="entry name" value="GH31_NET37"/>
    <property type="match status" value="1"/>
</dbReference>
<dbReference type="Proteomes" id="UP000822142">
    <property type="component" value="Unassembled WGS sequence"/>
</dbReference>
<comment type="caution">
    <text evidence="7">The sequence shown here is derived from an EMBL/GenBank/DDBJ whole genome shotgun (WGS) entry which is preliminary data.</text>
</comment>
<dbReference type="RefSeq" id="WP_173749229.1">
    <property type="nucleotide sequence ID" value="NZ_JAAITA010000009.1"/>
</dbReference>
<dbReference type="Gene3D" id="2.60.40.1180">
    <property type="entry name" value="Golgi alpha-mannosidase II"/>
    <property type="match status" value="1"/>
</dbReference>
<proteinExistence type="inferred from homology"/>
<evidence type="ECO:0000259" key="5">
    <source>
        <dbReference type="Pfam" id="PF01055"/>
    </source>
</evidence>
<dbReference type="Gene3D" id="3.20.20.80">
    <property type="entry name" value="Glycosidases"/>
    <property type="match status" value="1"/>
</dbReference>
<keyword evidence="2 4" id="KW-0378">Hydrolase</keyword>
<evidence type="ECO:0000256" key="1">
    <source>
        <dbReference type="ARBA" id="ARBA00007806"/>
    </source>
</evidence>
<evidence type="ECO:0000313" key="8">
    <source>
        <dbReference type="Proteomes" id="UP000822142"/>
    </source>
</evidence>
<keyword evidence="3 4" id="KW-0326">Glycosidase</keyword>
<comment type="similarity">
    <text evidence="1 4">Belongs to the glycosyl hydrolase 31 family.</text>
</comment>
<dbReference type="SUPFAM" id="SSF51445">
    <property type="entry name" value="(Trans)glycosidases"/>
    <property type="match status" value="1"/>
</dbReference>
<reference evidence="7 8" key="1">
    <citation type="journal article" date="2020" name="Cell Host Microbe">
        <title>Functional and Genomic Variation between Human-Derived Isolates of Lachnospiraceae Reveals Inter- and Intra-Species Diversity.</title>
        <authorList>
            <person name="Sorbara M.T."/>
            <person name="Littmann E.R."/>
            <person name="Fontana E."/>
            <person name="Moody T.U."/>
            <person name="Kohout C.E."/>
            <person name="Gjonbalaj M."/>
            <person name="Eaton V."/>
            <person name="Seok R."/>
            <person name="Leiner I.M."/>
            <person name="Pamer E.G."/>
        </authorList>
    </citation>
    <scope>NUCLEOTIDE SEQUENCE [LARGE SCALE GENOMIC DNA]</scope>
    <source>
        <strain evidence="7 8">MSK.15.26</strain>
    </source>
</reference>
<evidence type="ECO:0000256" key="2">
    <source>
        <dbReference type="ARBA" id="ARBA00022801"/>
    </source>
</evidence>
<dbReference type="GO" id="GO:0016787">
    <property type="term" value="F:hydrolase activity"/>
    <property type="evidence" value="ECO:0007669"/>
    <property type="project" value="UniProtKB-KW"/>
</dbReference>
<keyword evidence="8" id="KW-1185">Reference proteome</keyword>
<dbReference type="InterPro" id="IPR050985">
    <property type="entry name" value="Alpha-glycosidase_related"/>
</dbReference>
<dbReference type="InterPro" id="IPR000322">
    <property type="entry name" value="Glyco_hydro_31_TIM"/>
</dbReference>
<dbReference type="EMBL" id="JAAITA010000009">
    <property type="protein sequence ID" value="NSJ86202.1"/>
    <property type="molecule type" value="Genomic_DNA"/>
</dbReference>
<dbReference type="InterPro" id="IPR013780">
    <property type="entry name" value="Glyco_hydro_b"/>
</dbReference>
<organism evidence="7 8">
    <name type="scientific">Blautia hansenii</name>
    <name type="common">Ruminococcus hansenii</name>
    <dbReference type="NCBI Taxonomy" id="1322"/>
    <lineage>
        <taxon>Bacteria</taxon>
        <taxon>Bacillati</taxon>
        <taxon>Bacillota</taxon>
        <taxon>Clostridia</taxon>
        <taxon>Lachnospirales</taxon>
        <taxon>Lachnospiraceae</taxon>
        <taxon>Blautia</taxon>
    </lineage>
</organism>
<evidence type="ECO:0000256" key="3">
    <source>
        <dbReference type="ARBA" id="ARBA00023295"/>
    </source>
</evidence>
<name>A0ABX2IBG5_BLAHA</name>
<evidence type="ECO:0000313" key="7">
    <source>
        <dbReference type="EMBL" id="NSJ86202.1"/>
    </source>
</evidence>
<feature type="domain" description="Glycosyl hydrolase family 31 C-terminal" evidence="6">
    <location>
        <begin position="424"/>
        <end position="475"/>
    </location>
</feature>
<dbReference type="InterPro" id="IPR017853">
    <property type="entry name" value="GH"/>
</dbReference>
<dbReference type="PANTHER" id="PTHR43053">
    <property type="entry name" value="GLYCOSIDASE FAMILY 31"/>
    <property type="match status" value="1"/>
</dbReference>
<gene>
    <name evidence="7" type="ORF">G5A70_08470</name>
</gene>
<dbReference type="SUPFAM" id="SSF51011">
    <property type="entry name" value="Glycosyl hydrolase domain"/>
    <property type="match status" value="1"/>
</dbReference>
<dbReference type="PANTHER" id="PTHR43053:SF4">
    <property type="entry name" value="MYOGENESIS-REGULATING GLYCOSIDASE"/>
    <property type="match status" value="1"/>
</dbReference>
<evidence type="ECO:0000259" key="6">
    <source>
        <dbReference type="Pfam" id="PF21365"/>
    </source>
</evidence>
<dbReference type="Pfam" id="PF21365">
    <property type="entry name" value="Glyco_hydro_31_3rd"/>
    <property type="match status" value="1"/>
</dbReference>
<sequence>MQAKFLENEFWYGGAVYESYKQPIGEEDSVEWDFRENPTANQIMPLFLSTKGRYIWSEKGFQIQFHKGMIQAEGDCEILLKEGYDSLRGAYLEAMKQHFPFHEIRLSKRFFEAPVYNTWIEMTFYQEQNRILEYARGILEHGLPTGILMIDDGWSPYYGKWQFRKDNFPEARKMIEELHKMGFQVMVWICPFITPDTVEYRETRDKHLLIETPEGKPRILEWWNGYSAALDLTNPKALEWLKGQLDVLQEMGIDGFKFDAGDSYYYTEGDRLYKKANTDELSRLWAAFGEQYAFNELRVCFKTGGYSLMQRLCDKHHTWDERGIGGLMPGMLLQGLTGHPFGSPDMIGGGEYLSFQENSGECFDAELFVRYCEIAALMPVMQFSAAPWRLLGKEDYEKVLAAMKVREKYLPVLLETVQYAYETGEPVVRHMEYVFPGQGMEKTMNQFMIGDKLLVAPVMQKGVTSRMVQLPRGMWKLEDRILESNGEEWSLNSEKGLLVLEKIEK</sequence>
<feature type="domain" description="Glycoside hydrolase family 31 TIM barrel" evidence="5">
    <location>
        <begin position="119"/>
        <end position="413"/>
    </location>
</feature>
<protein>
    <submittedName>
        <fullName evidence="7">Glycosyl hydrolase family 31</fullName>
    </submittedName>
</protein>